<dbReference type="AlphaFoldDB" id="A0A401Z297"/>
<protein>
    <submittedName>
        <fullName evidence="3">Uncharacterized protein</fullName>
    </submittedName>
</protein>
<sequence length="219" mass="22241">MDDGYGGGQGPGTGGAGYPFGPPGDPDPGGSRSRERLVLLAGVIGSALVVTAAVVAVLLLLDTGGDEARPPRGLPTAPVAARMSGPLAIPTTIEGRGPVARTELPPAVAELTATMARTFADARTEVFGGAQIRETVLPTVASRREAAPVAYVRDFVPAVATPEEAPVSGGPPGLLRCRHNATTAMCLWGDEHDPIYVSDGAGTAHARLVIANMYAGTAR</sequence>
<evidence type="ECO:0000313" key="3">
    <source>
        <dbReference type="EMBL" id="GCE00962.1"/>
    </source>
</evidence>
<keyword evidence="2" id="KW-1133">Transmembrane helix</keyword>
<keyword evidence="4" id="KW-1185">Reference proteome</keyword>
<dbReference type="OrthoDB" id="4350781at2"/>
<dbReference type="Proteomes" id="UP000286931">
    <property type="component" value="Unassembled WGS sequence"/>
</dbReference>
<keyword evidence="2" id="KW-0472">Membrane</keyword>
<keyword evidence="2" id="KW-0812">Transmembrane</keyword>
<evidence type="ECO:0000256" key="1">
    <source>
        <dbReference type="SAM" id="MobiDB-lite"/>
    </source>
</evidence>
<evidence type="ECO:0000313" key="4">
    <source>
        <dbReference type="Proteomes" id="UP000286931"/>
    </source>
</evidence>
<organism evidence="3 4">
    <name type="scientific">Embleya hyalina</name>
    <dbReference type="NCBI Taxonomy" id="516124"/>
    <lineage>
        <taxon>Bacteria</taxon>
        <taxon>Bacillati</taxon>
        <taxon>Actinomycetota</taxon>
        <taxon>Actinomycetes</taxon>
        <taxon>Kitasatosporales</taxon>
        <taxon>Streptomycetaceae</taxon>
        <taxon>Embleya</taxon>
    </lineage>
</organism>
<feature type="transmembrane region" description="Helical" evidence="2">
    <location>
        <begin position="37"/>
        <end position="61"/>
    </location>
</feature>
<dbReference type="EMBL" id="BIFH01000043">
    <property type="protein sequence ID" value="GCE00962.1"/>
    <property type="molecule type" value="Genomic_DNA"/>
</dbReference>
<reference evidence="3 4" key="1">
    <citation type="submission" date="2018-12" db="EMBL/GenBank/DDBJ databases">
        <title>Draft genome sequence of Embleya hyalina NBRC 13850T.</title>
        <authorList>
            <person name="Komaki H."/>
            <person name="Hosoyama A."/>
            <person name="Kimura A."/>
            <person name="Ichikawa N."/>
            <person name="Tamura T."/>
        </authorList>
    </citation>
    <scope>NUCLEOTIDE SEQUENCE [LARGE SCALE GENOMIC DNA]</scope>
    <source>
        <strain evidence="3 4">NBRC 13850</strain>
    </source>
</reference>
<dbReference type="RefSeq" id="WP_126642642.1">
    <property type="nucleotide sequence ID" value="NZ_BIFH01000043.1"/>
</dbReference>
<gene>
    <name evidence="3" type="ORF">EHYA_08693</name>
</gene>
<evidence type="ECO:0000256" key="2">
    <source>
        <dbReference type="SAM" id="Phobius"/>
    </source>
</evidence>
<accession>A0A401Z297</accession>
<comment type="caution">
    <text evidence="3">The sequence shown here is derived from an EMBL/GenBank/DDBJ whole genome shotgun (WGS) entry which is preliminary data.</text>
</comment>
<name>A0A401Z297_9ACTN</name>
<feature type="compositionally biased region" description="Gly residues" evidence="1">
    <location>
        <begin position="1"/>
        <end position="18"/>
    </location>
</feature>
<feature type="region of interest" description="Disordered" evidence="1">
    <location>
        <begin position="1"/>
        <end position="33"/>
    </location>
</feature>
<proteinExistence type="predicted"/>